<name>A0A0K9YWE4_9BACL</name>
<organism evidence="2 3">
    <name type="scientific">Brevibacillus reuszeri</name>
    <dbReference type="NCBI Taxonomy" id="54915"/>
    <lineage>
        <taxon>Bacteria</taxon>
        <taxon>Bacillati</taxon>
        <taxon>Bacillota</taxon>
        <taxon>Bacilli</taxon>
        <taxon>Bacillales</taxon>
        <taxon>Paenibacillaceae</taxon>
        <taxon>Brevibacillus</taxon>
    </lineage>
</organism>
<sequence length="150" mass="17296">MSRIQRFAVAFWNALEFFYDIKRYFLMMALTYGIGVWGFIKVLQLPDDTKFTEFIYKYGSFLMNDPSNFITTLVLSLFAILLFVIHGLSTIYCSIRVHDDYETNSTTIIIIRTYGVLACLWSLAYVTLPVLTLLALLLLVLVVVVILVLR</sequence>
<dbReference type="AlphaFoldDB" id="A0A0K9YWE4"/>
<comment type="caution">
    <text evidence="2">The sequence shown here is derived from an EMBL/GenBank/DDBJ whole genome shotgun (WGS) entry which is preliminary data.</text>
</comment>
<proteinExistence type="predicted"/>
<gene>
    <name evidence="2" type="ORF">ADS79_14045</name>
</gene>
<dbReference type="EMBL" id="LGIQ01000007">
    <property type="protein sequence ID" value="KNB72942.1"/>
    <property type="molecule type" value="Genomic_DNA"/>
</dbReference>
<feature type="transmembrane region" description="Helical" evidence="1">
    <location>
        <begin position="69"/>
        <end position="93"/>
    </location>
</feature>
<keyword evidence="1" id="KW-0812">Transmembrane</keyword>
<dbReference type="PATRIC" id="fig|54915.3.peg.1828"/>
<feature type="transmembrane region" description="Helical" evidence="1">
    <location>
        <begin position="105"/>
        <end position="124"/>
    </location>
</feature>
<evidence type="ECO:0000313" key="2">
    <source>
        <dbReference type="EMBL" id="KNB72942.1"/>
    </source>
</evidence>
<keyword evidence="1" id="KW-0472">Membrane</keyword>
<reference evidence="3" key="1">
    <citation type="submission" date="2015-07" db="EMBL/GenBank/DDBJ databases">
        <title>Genome sequencing project for genomic taxonomy and phylogenomics of Bacillus-like bacteria.</title>
        <authorList>
            <person name="Liu B."/>
            <person name="Wang J."/>
            <person name="Zhu Y."/>
            <person name="Liu G."/>
            <person name="Chen Q."/>
            <person name="Chen Z."/>
            <person name="Lan J."/>
            <person name="Che J."/>
            <person name="Ge C."/>
            <person name="Shi H."/>
            <person name="Pan Z."/>
            <person name="Liu X."/>
        </authorList>
    </citation>
    <scope>NUCLEOTIDE SEQUENCE [LARGE SCALE GENOMIC DNA]</scope>
    <source>
        <strain evidence="3">DSM 9887</strain>
    </source>
</reference>
<evidence type="ECO:0000313" key="3">
    <source>
        <dbReference type="Proteomes" id="UP000036834"/>
    </source>
</evidence>
<dbReference type="Proteomes" id="UP000036834">
    <property type="component" value="Unassembled WGS sequence"/>
</dbReference>
<protein>
    <submittedName>
        <fullName evidence="2">Uncharacterized protein</fullName>
    </submittedName>
</protein>
<evidence type="ECO:0000256" key="1">
    <source>
        <dbReference type="SAM" id="Phobius"/>
    </source>
</evidence>
<feature type="transmembrane region" description="Helical" evidence="1">
    <location>
        <begin position="21"/>
        <end position="40"/>
    </location>
</feature>
<feature type="transmembrane region" description="Helical" evidence="1">
    <location>
        <begin position="130"/>
        <end position="149"/>
    </location>
</feature>
<accession>A0A0K9YWE4</accession>
<dbReference type="RefSeq" id="WP_049738992.1">
    <property type="nucleotide sequence ID" value="NZ_BJON01000031.1"/>
</dbReference>
<keyword evidence="1" id="KW-1133">Transmembrane helix</keyword>